<feature type="compositionally biased region" description="Low complexity" evidence="1">
    <location>
        <begin position="710"/>
        <end position="729"/>
    </location>
</feature>
<name>A0A835WHS8_9CHLO</name>
<feature type="compositionally biased region" description="Low complexity" evidence="1">
    <location>
        <begin position="151"/>
        <end position="173"/>
    </location>
</feature>
<gene>
    <name evidence="2" type="ORF">HYH02_007411</name>
</gene>
<evidence type="ECO:0000256" key="1">
    <source>
        <dbReference type="SAM" id="MobiDB-lite"/>
    </source>
</evidence>
<feature type="compositionally biased region" description="Acidic residues" evidence="1">
    <location>
        <begin position="369"/>
        <end position="396"/>
    </location>
</feature>
<evidence type="ECO:0000313" key="2">
    <source>
        <dbReference type="EMBL" id="KAG2447484.1"/>
    </source>
</evidence>
<feature type="compositionally biased region" description="Acidic residues" evidence="1">
    <location>
        <begin position="334"/>
        <end position="343"/>
    </location>
</feature>
<protein>
    <submittedName>
        <fullName evidence="2">Uncharacterized protein</fullName>
    </submittedName>
</protein>
<dbReference type="EMBL" id="JAEHOD010000021">
    <property type="protein sequence ID" value="KAG2447484.1"/>
    <property type="molecule type" value="Genomic_DNA"/>
</dbReference>
<dbReference type="AlphaFoldDB" id="A0A835WHS8"/>
<sequence length="1031" mass="108749">MCDPHALLHLAEVSQFWHHFLAQPHLWERLNAARFGEETVPAPAQLPVSLPGWSFIPGMDSSGNDCASPEDAGADRSPAALARLADARDGLAFNTNGWVKRALLPFARWERFSYQPGTGTYIRSRALVQQLGMAPPRRPELPPQPQPQPQPQQGAEGPQEAEGQQQEAGAAEATSVPLRPPEFAGWVFYPYVDSPGHELRHPATGELHFRSSCASLDDLAAVAGDFSPAVVAFNTAGVLKSDVEPQVHWQRCADYAWAGLYVKTEVVAARKLLLPLPGGGLDPRLRFFQRGKTRLLAARDVDVTWLNNSYLSRRPDPDAAQQPGGGGGAGHDDSDTDDDDEEEGGHVPNDDYDSDGDDDDDRHHLRNDDDGEEDQDDEQQQEEEAAVEEEAEEEAEQPAGGGGGGGGGGGEGQAGGVGGAAQPPMQVVQLHNVCWLNLEGSFYGVGPGRYRASWWLRVERDCNIEGLNFKCWVLAKRPYPSSSCAGPNPAAATAAPAAPAPVAVGGGAPGSASAAGTQAATAAATAAAASASSAVPGPDPGSDLDVSEVDPEDLMDHVGKGWYEQPAVEFEVPAGAIYDVCVRLWNHDSWWKRGLMFKELVLTPIAAGAASNRNTPTAADAAADAVAPTPLPPGLEPEAAHFDAASGLRRRPNGAVTSWQDVHPDRRTNVLTFFRGTGAAGRCTRLYEPPPPPPPSTAVEAAAEQEDGAAEGAAAGPSGGAASSSSSTCPAAPGAAGVGLLRQGVRSSPNVAVTFDGRGGARMEDGVLPNWDPSPEAPFTFVWIGRFLCSPHAREQWMLSLNRTVANYDEEFCWSSHQLFTFNIEGEFSMLCNYQVGQSAFEAPSLAALLDAQAACSEHVRTVAGARDENGEGGEAQTHVYPPNNTWTMEAVVRQPGGTAASYHRCAAAPYPFNPGPTPDSFPASFNELLAAGAAGAAGAATRGAEAAGCAGGYDVLGRAGPRLLTWRLDSAPRAVGGADLNIGCDMRDLQHNLSAKYLRGHLAVLLIYNRALSPMELTQLAAAYAPRFGF</sequence>
<feature type="region of interest" description="Disordered" evidence="1">
    <location>
        <begin position="685"/>
        <end position="729"/>
    </location>
</feature>
<feature type="compositionally biased region" description="Pro residues" evidence="1">
    <location>
        <begin position="141"/>
        <end position="150"/>
    </location>
</feature>
<comment type="caution">
    <text evidence="2">The sequence shown here is derived from an EMBL/GenBank/DDBJ whole genome shotgun (WGS) entry which is preliminary data.</text>
</comment>
<dbReference type="OrthoDB" id="533833at2759"/>
<dbReference type="PANTHER" id="PTHR45725">
    <property type="entry name" value="FORMIN HOMOLOGY 2 FAMILY MEMBER"/>
    <property type="match status" value="1"/>
</dbReference>
<feature type="region of interest" description="Disordered" evidence="1">
    <location>
        <begin position="309"/>
        <end position="420"/>
    </location>
</feature>
<feature type="compositionally biased region" description="Acidic residues" evidence="1">
    <location>
        <begin position="350"/>
        <end position="360"/>
    </location>
</feature>
<feature type="region of interest" description="Disordered" evidence="1">
    <location>
        <begin position="132"/>
        <end position="175"/>
    </location>
</feature>
<accession>A0A835WHS8</accession>
<keyword evidence="3" id="KW-1185">Reference proteome</keyword>
<reference evidence="2" key="1">
    <citation type="journal article" date="2020" name="bioRxiv">
        <title>Comparative genomics of Chlamydomonas.</title>
        <authorList>
            <person name="Craig R.J."/>
            <person name="Hasan A.R."/>
            <person name="Ness R.W."/>
            <person name="Keightley P.D."/>
        </authorList>
    </citation>
    <scope>NUCLEOTIDE SEQUENCE</scope>
    <source>
        <strain evidence="2">CCAP 11/173</strain>
    </source>
</reference>
<feature type="compositionally biased region" description="Gly residues" evidence="1">
    <location>
        <begin position="399"/>
        <end position="419"/>
    </location>
</feature>
<dbReference type="PANTHER" id="PTHR45725:SF18">
    <property type="entry name" value="ORC1-LIKE AAA ATPASE DOMAIN-CONTAINING PROTEIN"/>
    <property type="match status" value="1"/>
</dbReference>
<dbReference type="Proteomes" id="UP000613740">
    <property type="component" value="Unassembled WGS sequence"/>
</dbReference>
<evidence type="ECO:0000313" key="3">
    <source>
        <dbReference type="Proteomes" id="UP000613740"/>
    </source>
</evidence>
<dbReference type="InterPro" id="IPR051425">
    <property type="entry name" value="Formin_Homology"/>
</dbReference>
<proteinExistence type="predicted"/>
<organism evidence="2 3">
    <name type="scientific">Chlamydomonas schloesseri</name>
    <dbReference type="NCBI Taxonomy" id="2026947"/>
    <lineage>
        <taxon>Eukaryota</taxon>
        <taxon>Viridiplantae</taxon>
        <taxon>Chlorophyta</taxon>
        <taxon>core chlorophytes</taxon>
        <taxon>Chlorophyceae</taxon>
        <taxon>CS clade</taxon>
        <taxon>Chlamydomonadales</taxon>
        <taxon>Chlamydomonadaceae</taxon>
        <taxon>Chlamydomonas</taxon>
    </lineage>
</organism>